<evidence type="ECO:0000256" key="4">
    <source>
        <dbReference type="ARBA" id="ARBA00023004"/>
    </source>
</evidence>
<organism evidence="9 10">
    <name type="scientific">Cupriavidus yeoncheonensis</name>
    <dbReference type="NCBI Taxonomy" id="1462994"/>
    <lineage>
        <taxon>Bacteria</taxon>
        <taxon>Pseudomonadati</taxon>
        <taxon>Pseudomonadota</taxon>
        <taxon>Betaproteobacteria</taxon>
        <taxon>Burkholderiales</taxon>
        <taxon>Burkholderiaceae</taxon>
        <taxon>Cupriavidus</taxon>
    </lineage>
</organism>
<dbReference type="PANTHER" id="PTHR39479:SF2">
    <property type="entry name" value="2-OXOADIPATE DIOXYGENASE_DECARBOXYLASE"/>
    <property type="match status" value="1"/>
</dbReference>
<evidence type="ECO:0000313" key="9">
    <source>
        <dbReference type="EMBL" id="CAG2137087.1"/>
    </source>
</evidence>
<evidence type="ECO:0000256" key="2">
    <source>
        <dbReference type="ARBA" id="ARBA00022964"/>
    </source>
</evidence>
<dbReference type="InterPro" id="IPR009770">
    <property type="entry name" value="HGLS"/>
</dbReference>
<dbReference type="CDD" id="cd16348">
    <property type="entry name" value="VOC_YdcJ_like"/>
    <property type="match status" value="1"/>
</dbReference>
<dbReference type="Pfam" id="PF07063">
    <property type="entry name" value="HGLS"/>
    <property type="match status" value="1"/>
</dbReference>
<dbReference type="PANTHER" id="PTHR39479">
    <property type="match status" value="1"/>
</dbReference>
<evidence type="ECO:0000256" key="8">
    <source>
        <dbReference type="ARBA" id="ARBA00035045"/>
    </source>
</evidence>
<keyword evidence="3" id="KW-0560">Oxidoreductase</keyword>
<dbReference type="EC" id="1.13.11.93" evidence="6"/>
<comment type="similarity">
    <text evidence="5">Belongs to the 2-oxoadipate dioxygenase/decarboxylase family.</text>
</comment>
<keyword evidence="2" id="KW-0223">Dioxygenase</keyword>
<dbReference type="InterPro" id="IPR047869">
    <property type="entry name" value="YdcJ_bac-like"/>
</dbReference>
<dbReference type="AlphaFoldDB" id="A0A916IR38"/>
<dbReference type="Proteomes" id="UP000672934">
    <property type="component" value="Unassembled WGS sequence"/>
</dbReference>
<keyword evidence="4" id="KW-0408">Iron</keyword>
<evidence type="ECO:0000256" key="1">
    <source>
        <dbReference type="ARBA" id="ARBA00001954"/>
    </source>
</evidence>
<sequence>MSKVHQLFPVPPVVGERPPTSSLPPRFLTPAFPAFFWHLEMTSTAFASPSQIRARFSRALSHMYRAEVPQYGTLIDLVAEINADVSQSRAGGDAGITTRESRIEVERHSAIRVGTPAELAMIRRLFAVMAMFPVGYYDLAVAGVPVHSTAFRPIDAAGLAENPFRVFTSLLRLDLIKDADLRGAAASVLSKRSIFTPRCVAMIERSEQQGGLTPDDAEQLIAEALETFRWHGKSTVSAKLYQDLRKAHPLIADIVCFPGPHINHLTPRTLDIDAAQARMPARGIRPKAVIEGPPARDCPILLRQTSFMALSEPITFIQETDPGETGTHTARFGEIEQRGVALTPDGRRLYDQILADVRATIEPAGDGSNADDYRNALGHAFTAFPDTYAAMRKQGLAYFRYAAGDSRPCDAIPGADGDVEALVAAGVLKAEPITYEDFLPVSAAGIFQSNLGTDGRDAIKASPNRAAFEEALGATVGDEFALYAAEQQQSLTNALAALGIAQCQDALISVGLSD</sequence>
<evidence type="ECO:0000256" key="7">
    <source>
        <dbReference type="ARBA" id="ARBA00035034"/>
    </source>
</evidence>
<gene>
    <name evidence="9" type="ORF">LMG31506_01781</name>
</gene>
<reference evidence="9" key="1">
    <citation type="submission" date="2021-03" db="EMBL/GenBank/DDBJ databases">
        <authorList>
            <person name="Peeters C."/>
        </authorList>
    </citation>
    <scope>NUCLEOTIDE SEQUENCE</scope>
    <source>
        <strain evidence="9">LMG 31506</strain>
    </source>
</reference>
<accession>A0A916IR38</accession>
<comment type="caution">
    <text evidence="9">The sequence shown here is derived from an EMBL/GenBank/DDBJ whole genome shotgun (WGS) entry which is preliminary data.</text>
</comment>
<name>A0A916IR38_9BURK</name>
<dbReference type="SMART" id="SM01150">
    <property type="entry name" value="DUF1338"/>
    <property type="match status" value="1"/>
</dbReference>
<evidence type="ECO:0000256" key="6">
    <source>
        <dbReference type="ARBA" id="ARBA00035023"/>
    </source>
</evidence>
<evidence type="ECO:0000256" key="3">
    <source>
        <dbReference type="ARBA" id="ARBA00023002"/>
    </source>
</evidence>
<keyword evidence="10" id="KW-1185">Reference proteome</keyword>
<evidence type="ECO:0000313" key="10">
    <source>
        <dbReference type="Proteomes" id="UP000672934"/>
    </source>
</evidence>
<dbReference type="GO" id="GO:0051213">
    <property type="term" value="F:dioxygenase activity"/>
    <property type="evidence" value="ECO:0007669"/>
    <property type="project" value="UniProtKB-KW"/>
</dbReference>
<dbReference type="EMBL" id="CAJPUY010000005">
    <property type="protein sequence ID" value="CAG2137087.1"/>
    <property type="molecule type" value="Genomic_DNA"/>
</dbReference>
<dbReference type="Gene3D" id="3.10.180.80">
    <property type="entry name" value="Uncharacterised protein PF07063, DUF1338"/>
    <property type="match status" value="1"/>
</dbReference>
<comment type="cofactor">
    <cofactor evidence="1">
        <name>Fe(2+)</name>
        <dbReference type="ChEBI" id="CHEBI:29033"/>
    </cofactor>
</comment>
<evidence type="ECO:0000256" key="5">
    <source>
        <dbReference type="ARBA" id="ARBA00035013"/>
    </source>
</evidence>
<proteinExistence type="inferred from homology"/>
<protein>
    <recommendedName>
        <fullName evidence="7">2-oxoadipate dioxygenase/decarboxylase</fullName>
        <ecNumber evidence="6">1.13.11.93</ecNumber>
    </recommendedName>
    <alternativeName>
        <fullName evidence="8">2-hydroxyglutarate synthase</fullName>
    </alternativeName>
</protein>